<proteinExistence type="predicted"/>
<sequence length="161" mass="18184">MLAEANTSKSAQTIIRLRRPKKNSTILVEVQIEQIRSKGKSAQTIIRLRRPKKNSTILVEVQIEQIRSKGGLARREEHANAMSGIRSGFNLLLLLKRTCQTRGARERDVRHPIGFFSPLARGIMTGLTVENIRTRREKDGRTVSKINSGDFVRKNTGNILI</sequence>
<gene>
    <name evidence="1" type="ORF">QE152_g29318</name>
</gene>
<dbReference type="AlphaFoldDB" id="A0AAW1JIP3"/>
<accession>A0AAW1JIP3</accession>
<keyword evidence="2" id="KW-1185">Reference proteome</keyword>
<evidence type="ECO:0000313" key="1">
    <source>
        <dbReference type="EMBL" id="KAK9703456.1"/>
    </source>
</evidence>
<evidence type="ECO:0000313" key="2">
    <source>
        <dbReference type="Proteomes" id="UP001458880"/>
    </source>
</evidence>
<reference evidence="1 2" key="1">
    <citation type="journal article" date="2024" name="BMC Genomics">
        <title>De novo assembly and annotation of Popillia japonica's genome with initial clues to its potential as an invasive pest.</title>
        <authorList>
            <person name="Cucini C."/>
            <person name="Boschi S."/>
            <person name="Funari R."/>
            <person name="Cardaioli E."/>
            <person name="Iannotti N."/>
            <person name="Marturano G."/>
            <person name="Paoli F."/>
            <person name="Bruttini M."/>
            <person name="Carapelli A."/>
            <person name="Frati F."/>
            <person name="Nardi F."/>
        </authorList>
    </citation>
    <scope>NUCLEOTIDE SEQUENCE [LARGE SCALE GENOMIC DNA]</scope>
    <source>
        <strain evidence="1">DMR45628</strain>
    </source>
</reference>
<protein>
    <submittedName>
        <fullName evidence="1">Uncharacterized protein</fullName>
    </submittedName>
</protein>
<dbReference type="EMBL" id="JASPKY010000369">
    <property type="protein sequence ID" value="KAK9703456.1"/>
    <property type="molecule type" value="Genomic_DNA"/>
</dbReference>
<dbReference type="Proteomes" id="UP001458880">
    <property type="component" value="Unassembled WGS sequence"/>
</dbReference>
<name>A0AAW1JIP3_POPJA</name>
<organism evidence="1 2">
    <name type="scientific">Popillia japonica</name>
    <name type="common">Japanese beetle</name>
    <dbReference type="NCBI Taxonomy" id="7064"/>
    <lineage>
        <taxon>Eukaryota</taxon>
        <taxon>Metazoa</taxon>
        <taxon>Ecdysozoa</taxon>
        <taxon>Arthropoda</taxon>
        <taxon>Hexapoda</taxon>
        <taxon>Insecta</taxon>
        <taxon>Pterygota</taxon>
        <taxon>Neoptera</taxon>
        <taxon>Endopterygota</taxon>
        <taxon>Coleoptera</taxon>
        <taxon>Polyphaga</taxon>
        <taxon>Scarabaeiformia</taxon>
        <taxon>Scarabaeidae</taxon>
        <taxon>Rutelinae</taxon>
        <taxon>Popillia</taxon>
    </lineage>
</organism>
<comment type="caution">
    <text evidence="1">The sequence shown here is derived from an EMBL/GenBank/DDBJ whole genome shotgun (WGS) entry which is preliminary data.</text>
</comment>